<evidence type="ECO:0000256" key="1">
    <source>
        <dbReference type="SAM" id="MobiDB-lite"/>
    </source>
</evidence>
<evidence type="ECO:0000313" key="3">
    <source>
        <dbReference type="EMBL" id="KAI9635212.1"/>
    </source>
</evidence>
<gene>
    <name evidence="3" type="ORF">MKK02DRAFT_43893</name>
</gene>
<name>A0AA38H7A1_9TREE</name>
<keyword evidence="2" id="KW-0812">Transmembrane</keyword>
<proteinExistence type="predicted"/>
<sequence>MAAATAAPAAPPSTSGLDIYLPPSSPLFVYSPNIPPPPAGASADANFTSAWKGIGASTGAAPAQSGGWGDTTPKGSEAGAGNVKQTGGNAAFVLNGVHLTSFTPIFDAPQGYSTSLLSSTNGPAAAWTTNQTFPQPFGPSSLLFAVTCADPAACPSAPFIFHGAHIGTEVAPPAASGAAGSAVKNAVADDASGLVKYTGWSPAGKDNNVIAPGSGDYGGTLSMTATANASAIVKFRGTAVLLRGVTAPPLGMFTIALDSATPQAYTARDEVTTHDVALFFASALDGTAVHQLALTTLPGGDGSTGAVIDRVEVWGAEGAVGFLGDDGNIVIPPVSPIVPPSTGGGGSGGGNGGTNPGGTLTGATGGGAPSAGAVVGIIIGVLAALILMYYFFRKYGRPAVVKPKSNEVNKWDAANNLQAMKQEAVLVTTVAEQRYVYPGMIAYSDLKAK</sequence>
<protein>
    <submittedName>
        <fullName evidence="3">Uncharacterized protein</fullName>
    </submittedName>
</protein>
<keyword evidence="4" id="KW-1185">Reference proteome</keyword>
<feature type="transmembrane region" description="Helical" evidence="2">
    <location>
        <begin position="371"/>
        <end position="392"/>
    </location>
</feature>
<dbReference type="AlphaFoldDB" id="A0AA38H7A1"/>
<evidence type="ECO:0000256" key="2">
    <source>
        <dbReference type="SAM" id="Phobius"/>
    </source>
</evidence>
<evidence type="ECO:0000313" key="4">
    <source>
        <dbReference type="Proteomes" id="UP001164286"/>
    </source>
</evidence>
<comment type="caution">
    <text evidence="3">The sequence shown here is derived from an EMBL/GenBank/DDBJ whole genome shotgun (WGS) entry which is preliminary data.</text>
</comment>
<dbReference type="GeneID" id="77731870"/>
<feature type="region of interest" description="Disordered" evidence="1">
    <location>
        <begin position="340"/>
        <end position="361"/>
    </location>
</feature>
<dbReference type="Proteomes" id="UP001164286">
    <property type="component" value="Unassembled WGS sequence"/>
</dbReference>
<feature type="compositionally biased region" description="Gly residues" evidence="1">
    <location>
        <begin position="342"/>
        <end position="361"/>
    </location>
</feature>
<keyword evidence="2" id="KW-0472">Membrane</keyword>
<organism evidence="3 4">
    <name type="scientific">Dioszegia hungarica</name>
    <dbReference type="NCBI Taxonomy" id="4972"/>
    <lineage>
        <taxon>Eukaryota</taxon>
        <taxon>Fungi</taxon>
        <taxon>Dikarya</taxon>
        <taxon>Basidiomycota</taxon>
        <taxon>Agaricomycotina</taxon>
        <taxon>Tremellomycetes</taxon>
        <taxon>Tremellales</taxon>
        <taxon>Bulleribasidiaceae</taxon>
        <taxon>Dioszegia</taxon>
    </lineage>
</organism>
<keyword evidence="2" id="KW-1133">Transmembrane helix</keyword>
<feature type="region of interest" description="Disordered" evidence="1">
    <location>
        <begin position="58"/>
        <end position="82"/>
    </location>
</feature>
<reference evidence="3" key="1">
    <citation type="journal article" date="2022" name="G3 (Bethesda)">
        <title>High quality genome of the basidiomycete yeast Dioszegia hungarica PDD-24b-2 isolated from cloud water.</title>
        <authorList>
            <person name="Jarrige D."/>
            <person name="Haridas S."/>
            <person name="Bleykasten-Grosshans C."/>
            <person name="Joly M."/>
            <person name="Nadalig T."/>
            <person name="Sancelme M."/>
            <person name="Vuilleumier S."/>
            <person name="Grigoriev I.V."/>
            <person name="Amato P."/>
            <person name="Bringel F."/>
        </authorList>
    </citation>
    <scope>NUCLEOTIDE SEQUENCE</scope>
    <source>
        <strain evidence="3">PDD-24b-2</strain>
    </source>
</reference>
<dbReference type="RefSeq" id="XP_052944989.1">
    <property type="nucleotide sequence ID" value="XM_053092665.1"/>
</dbReference>
<accession>A0AA38H7A1</accession>
<dbReference type="EMBL" id="JAKWFO010000005">
    <property type="protein sequence ID" value="KAI9635212.1"/>
    <property type="molecule type" value="Genomic_DNA"/>
</dbReference>